<feature type="domain" description="Amine oxidase" evidence="1">
    <location>
        <begin position="59"/>
        <end position="561"/>
    </location>
</feature>
<dbReference type="InterPro" id="IPR050464">
    <property type="entry name" value="Zeta_carotene_desat/Oxidored"/>
</dbReference>
<dbReference type="PANTHER" id="PTHR42923:SF46">
    <property type="entry name" value="AMINE OXIDASE"/>
    <property type="match status" value="1"/>
</dbReference>
<dbReference type="SUPFAM" id="SSF51905">
    <property type="entry name" value="FAD/NAD(P)-binding domain"/>
    <property type="match status" value="1"/>
</dbReference>
<evidence type="ECO:0000313" key="3">
    <source>
        <dbReference type="Proteomes" id="UP000602395"/>
    </source>
</evidence>
<evidence type="ECO:0000259" key="1">
    <source>
        <dbReference type="Pfam" id="PF01593"/>
    </source>
</evidence>
<keyword evidence="3" id="KW-1185">Reference proteome</keyword>
<protein>
    <submittedName>
        <fullName evidence="2">FAD-dependent oxidoreductase</fullName>
    </submittedName>
</protein>
<dbReference type="PANTHER" id="PTHR42923">
    <property type="entry name" value="PROTOPORPHYRINOGEN OXIDASE"/>
    <property type="match status" value="1"/>
</dbReference>
<name>A0ABR7W750_9ACTN</name>
<organism evidence="2 3">
    <name type="scientific">Gordonia hankookensis</name>
    <dbReference type="NCBI Taxonomy" id="589403"/>
    <lineage>
        <taxon>Bacteria</taxon>
        <taxon>Bacillati</taxon>
        <taxon>Actinomycetota</taxon>
        <taxon>Actinomycetes</taxon>
        <taxon>Mycobacteriales</taxon>
        <taxon>Gordoniaceae</taxon>
        <taxon>Gordonia</taxon>
    </lineage>
</organism>
<comment type="caution">
    <text evidence="2">The sequence shown here is derived from an EMBL/GenBank/DDBJ whole genome shotgun (WGS) entry which is preliminary data.</text>
</comment>
<dbReference type="Pfam" id="PF01593">
    <property type="entry name" value="Amino_oxidase"/>
    <property type="match status" value="1"/>
</dbReference>
<accession>A0ABR7W750</accession>
<dbReference type="InterPro" id="IPR002937">
    <property type="entry name" value="Amino_oxidase"/>
</dbReference>
<dbReference type="InterPro" id="IPR006311">
    <property type="entry name" value="TAT_signal"/>
</dbReference>
<dbReference type="NCBIfam" id="TIGR01409">
    <property type="entry name" value="TAT_signal_seq"/>
    <property type="match status" value="1"/>
</dbReference>
<dbReference type="EMBL" id="JACWMS010000001">
    <property type="protein sequence ID" value="MBD1318649.1"/>
    <property type="molecule type" value="Genomic_DNA"/>
</dbReference>
<dbReference type="Proteomes" id="UP000602395">
    <property type="component" value="Unassembled WGS sequence"/>
</dbReference>
<dbReference type="Gene3D" id="3.50.50.60">
    <property type="entry name" value="FAD/NAD(P)-binding domain"/>
    <property type="match status" value="1"/>
</dbReference>
<dbReference type="InterPro" id="IPR036188">
    <property type="entry name" value="FAD/NAD-bd_sf"/>
</dbReference>
<proteinExistence type="predicted"/>
<reference evidence="2 3" key="1">
    <citation type="submission" date="2020-09" db="EMBL/GenBank/DDBJ databases">
        <title>Novel species in genus Gordonia.</title>
        <authorList>
            <person name="Zhang G."/>
        </authorList>
    </citation>
    <scope>NUCLEOTIDE SEQUENCE [LARGE SCALE GENOMIC DNA]</scope>
    <source>
        <strain evidence="2 3">ON-33</strain>
    </source>
</reference>
<gene>
    <name evidence="2" type="ORF">IDF66_03565</name>
</gene>
<dbReference type="InterPro" id="IPR019546">
    <property type="entry name" value="TAT_signal_bac_arc"/>
</dbReference>
<evidence type="ECO:0000313" key="2">
    <source>
        <dbReference type="EMBL" id="MBD1318649.1"/>
    </source>
</evidence>
<sequence length="603" mass="65265">MDDDHYDFSRRSVLKGAAAAAVLAGTAVALPNVKVPSAQAIPRTGIRRRREVAIFGGGMSGLAAAHELVERGFRVTVYEPAFLGGKARSHDVPGTARGGRLPLPGEHGFRFFPGCYQHVTESMERIPLAGGGNVKDRHLINVETAVIAFDEAGYAPTTAPASIMGFVDHASSIVELDNLRNALTTGLKFVVDVPPQELAYFVTRELIIATSCQERRLGQWEKQSWIQFVKANGKSPAYQRYLAGALTRALVAAKSQTASARTIGQIGLALATSATGLLSQYDAGLVHGGVDRILNAPTTHAWIDPWVAHLRRLGVSFVMGEGVADFQISGGHITGARLQSGASVSADWYVAAMPLDRLRTLLTPALLTADPSLAGVGHLEDDWMVGIQYFLSRRSDLPPGHIAALGTPWALTGLFQARPWGVDFAKTYGDGRVRDCLSIDISDWEKPGIVYRKPAKQCTKREIAREVWAQMSRAMNAGGRRILRDEEIVTWSLDPGVTWSPQIANATPLMVNTAGSYQHRPNAYTTIPNLFIGGDHVRTNIDLATMEGANESGRRAANAILAAADSPARPAPVLPLWELPMLDPIKAEDRKRYRAGLPHFLDV</sequence>
<dbReference type="PROSITE" id="PS51318">
    <property type="entry name" value="TAT"/>
    <property type="match status" value="1"/>
</dbReference>
<dbReference type="RefSeq" id="WP_190265745.1">
    <property type="nucleotide sequence ID" value="NZ_BAABAD010000003.1"/>
</dbReference>